<evidence type="ECO:0000313" key="2">
    <source>
        <dbReference type="Proteomes" id="UP000076925"/>
    </source>
</evidence>
<evidence type="ECO:0000313" key="1">
    <source>
        <dbReference type="EMBL" id="KYC34604.1"/>
    </source>
</evidence>
<comment type="caution">
    <text evidence="1">The sequence shown here is derived from an EMBL/GenBank/DDBJ whole genome shotgun (WGS) entry which is preliminary data.</text>
</comment>
<proteinExistence type="predicted"/>
<gene>
    <name evidence="1" type="ORF">WA1_51395</name>
</gene>
<name>A0A139WQA3_9CYAN</name>
<protein>
    <submittedName>
        <fullName evidence="1">Uncharacterized protein</fullName>
    </submittedName>
</protein>
<dbReference type="Proteomes" id="UP000076925">
    <property type="component" value="Unassembled WGS sequence"/>
</dbReference>
<dbReference type="EMBL" id="ANNX02000078">
    <property type="protein sequence ID" value="KYC34604.1"/>
    <property type="molecule type" value="Genomic_DNA"/>
</dbReference>
<sequence>MQFLSVVQRMHNPQHTQELAKQLHHHYATKQFLADADKTPQVQVNQQTDAIDQRFATSRDSESHLDLGDRQIHLTPALANNLHSNA</sequence>
<accession>A0A139WQA3</accession>
<reference evidence="1 2" key="1">
    <citation type="journal article" date="2013" name="Genome Biol. Evol.">
        <title>Genomes of Stigonematalean cyanobacteria (subsection V) and the evolution of oxygenic photosynthesis from prokaryotes to plastids.</title>
        <authorList>
            <person name="Dagan T."/>
            <person name="Roettger M."/>
            <person name="Stucken K."/>
            <person name="Landan G."/>
            <person name="Koch R."/>
            <person name="Major P."/>
            <person name="Gould S.B."/>
            <person name="Goremykin V.V."/>
            <person name="Rippka R."/>
            <person name="Tandeau de Marsac N."/>
            <person name="Gugger M."/>
            <person name="Lockhart P.J."/>
            <person name="Allen J.F."/>
            <person name="Brune I."/>
            <person name="Maus I."/>
            <person name="Puhler A."/>
            <person name="Martin W.F."/>
        </authorList>
    </citation>
    <scope>NUCLEOTIDE SEQUENCE [LARGE SCALE GENOMIC DNA]</scope>
    <source>
        <strain evidence="1 2">PCC 7110</strain>
    </source>
</reference>
<organism evidence="1 2">
    <name type="scientific">Scytonema hofmannii PCC 7110</name>
    <dbReference type="NCBI Taxonomy" id="128403"/>
    <lineage>
        <taxon>Bacteria</taxon>
        <taxon>Bacillati</taxon>
        <taxon>Cyanobacteriota</taxon>
        <taxon>Cyanophyceae</taxon>
        <taxon>Nostocales</taxon>
        <taxon>Scytonemataceae</taxon>
        <taxon>Scytonema</taxon>
    </lineage>
</organism>
<keyword evidence="2" id="KW-1185">Reference proteome</keyword>
<dbReference type="AlphaFoldDB" id="A0A139WQA3"/>